<feature type="domain" description="Class II aldolase/adducin N-terminal" evidence="3">
    <location>
        <begin position="9"/>
        <end position="183"/>
    </location>
</feature>
<dbReference type="GO" id="GO:0046872">
    <property type="term" value="F:metal ion binding"/>
    <property type="evidence" value="ECO:0007669"/>
    <property type="project" value="UniProtKB-KW"/>
</dbReference>
<keyword evidence="1" id="KW-0479">Metal-binding</keyword>
<dbReference type="AlphaFoldDB" id="A0A4R6SC24"/>
<evidence type="ECO:0000256" key="1">
    <source>
        <dbReference type="ARBA" id="ARBA00022723"/>
    </source>
</evidence>
<sequence>MIPLAAQRVALADAARRIAARGLVIGTAGNLSVRAGDLIAVSPTGCVLGELTADDVPVIDLTGAVVAGSLAPTSETALHTRIYRETGALAVAHAHAPASIAVACTHEELPVLHYAQSLGLGGAVRVAPFASFGTEELAAAVVEALAGRGAALLANHGSVAVGASIEQACERLELLEWCADLYARAVALGTPRPLTEAQQAEVAAVAAARNYGTTQAL</sequence>
<dbReference type="Proteomes" id="UP000295444">
    <property type="component" value="Unassembled WGS sequence"/>
</dbReference>
<proteinExistence type="predicted"/>
<dbReference type="InterPro" id="IPR050197">
    <property type="entry name" value="Aldolase_class_II_sugar_metab"/>
</dbReference>
<dbReference type="Gene3D" id="3.40.225.10">
    <property type="entry name" value="Class II aldolase/adducin N-terminal domain"/>
    <property type="match status" value="1"/>
</dbReference>
<dbReference type="PANTHER" id="PTHR22789">
    <property type="entry name" value="FUCULOSE PHOSPHATE ALDOLASE"/>
    <property type="match status" value="1"/>
</dbReference>
<evidence type="ECO:0000313" key="5">
    <source>
        <dbReference type="Proteomes" id="UP000295444"/>
    </source>
</evidence>
<keyword evidence="2" id="KW-0456">Lyase</keyword>
<organism evidence="4 5">
    <name type="scientific">Labedaea rhizosphaerae</name>
    <dbReference type="NCBI Taxonomy" id="598644"/>
    <lineage>
        <taxon>Bacteria</taxon>
        <taxon>Bacillati</taxon>
        <taxon>Actinomycetota</taxon>
        <taxon>Actinomycetes</taxon>
        <taxon>Pseudonocardiales</taxon>
        <taxon>Pseudonocardiaceae</taxon>
        <taxon>Labedaea</taxon>
    </lineage>
</organism>
<reference evidence="4 5" key="1">
    <citation type="submission" date="2019-03" db="EMBL/GenBank/DDBJ databases">
        <title>Genomic Encyclopedia of Type Strains, Phase IV (KMG-IV): sequencing the most valuable type-strain genomes for metagenomic binning, comparative biology and taxonomic classification.</title>
        <authorList>
            <person name="Goeker M."/>
        </authorList>
    </citation>
    <scope>NUCLEOTIDE SEQUENCE [LARGE SCALE GENOMIC DNA]</scope>
    <source>
        <strain evidence="4 5">DSM 45361</strain>
    </source>
</reference>
<dbReference type="GO" id="GO:0005829">
    <property type="term" value="C:cytosol"/>
    <property type="evidence" value="ECO:0007669"/>
    <property type="project" value="TreeGrafter"/>
</dbReference>
<evidence type="ECO:0000259" key="3">
    <source>
        <dbReference type="SMART" id="SM01007"/>
    </source>
</evidence>
<evidence type="ECO:0000313" key="4">
    <source>
        <dbReference type="EMBL" id="TDP97609.1"/>
    </source>
</evidence>
<dbReference type="PANTHER" id="PTHR22789:SF0">
    <property type="entry name" value="3-OXO-TETRONATE 4-PHOSPHATE DECARBOXYLASE-RELATED"/>
    <property type="match status" value="1"/>
</dbReference>
<evidence type="ECO:0000256" key="2">
    <source>
        <dbReference type="ARBA" id="ARBA00023239"/>
    </source>
</evidence>
<dbReference type="Pfam" id="PF00596">
    <property type="entry name" value="Aldolase_II"/>
    <property type="match status" value="1"/>
</dbReference>
<dbReference type="EMBL" id="SNXZ01000003">
    <property type="protein sequence ID" value="TDP97609.1"/>
    <property type="molecule type" value="Genomic_DNA"/>
</dbReference>
<keyword evidence="5" id="KW-1185">Reference proteome</keyword>
<accession>A0A4R6SC24</accession>
<dbReference type="OrthoDB" id="9786287at2"/>
<gene>
    <name evidence="4" type="ORF">EV186_103573</name>
</gene>
<dbReference type="SMART" id="SM01007">
    <property type="entry name" value="Aldolase_II"/>
    <property type="match status" value="1"/>
</dbReference>
<dbReference type="GO" id="GO:0016832">
    <property type="term" value="F:aldehyde-lyase activity"/>
    <property type="evidence" value="ECO:0007669"/>
    <property type="project" value="TreeGrafter"/>
</dbReference>
<dbReference type="InterPro" id="IPR036409">
    <property type="entry name" value="Aldolase_II/adducin_N_sf"/>
</dbReference>
<dbReference type="RefSeq" id="WP_133850786.1">
    <property type="nucleotide sequence ID" value="NZ_SNXZ01000003.1"/>
</dbReference>
<protein>
    <submittedName>
        <fullName evidence="4">L-fuculose-phosphate aldolase</fullName>
    </submittedName>
</protein>
<dbReference type="InterPro" id="IPR001303">
    <property type="entry name" value="Aldolase_II/adducin_N"/>
</dbReference>
<dbReference type="SUPFAM" id="SSF53639">
    <property type="entry name" value="AraD/HMP-PK domain-like"/>
    <property type="match status" value="1"/>
</dbReference>
<name>A0A4R6SC24_LABRH</name>
<dbReference type="GO" id="GO:0019323">
    <property type="term" value="P:pentose catabolic process"/>
    <property type="evidence" value="ECO:0007669"/>
    <property type="project" value="TreeGrafter"/>
</dbReference>
<comment type="caution">
    <text evidence="4">The sequence shown here is derived from an EMBL/GenBank/DDBJ whole genome shotgun (WGS) entry which is preliminary data.</text>
</comment>